<sequence length="619" mass="69476">MDAETSLFESSEMLATFISSTPVLQDSWRLCSLANTSASVVTDQVRGIAYVAFSGTIMPPLADPSCANLEALDRPPDGLFPPLQQRHAQHQHEDPPMLHAAILHHFLSLYTSPAFLNQILTVIEKSKAVVMTGHSMGGAVASLSALWLLSHLQSTSSALPVLCITFGSPLLGNEALSRAILRERWAGNFCHVVSNHDFVPRLFLAPLPSLSTQQPHFVRQFWHLLMTSLQSVSETIQLFRSVLPFVQASAATTGEGWVKSPFSPFGNYLFFSEEGAVCVNDAAAAVKMLELMFTTASPGSSIEDHLKYGDYVGKASWQLLMRKSFTQGEPPESSYEAGVALAVQSCGLAGQESIAGPAKDCLKMAKRVNPLPPHLNSANLAITLSKNVPYRAQIEWFKASCDKSDDQMGYYDSFKLRGASKKGAKINMNRCLLAGFWDNVIYMLESNQLPHDFNKRAKWVNASQFYKLLVEPLDIAEYYRTGKHRTQGHYLKNGREKRYEIFDRWWKGREAGDEENNKRTSYASLTQDSCFWARVEEAKDWLDQVRSESDTGRSDMLWQDIDRFESYATRLVENKEVSIDVLAKNSSFTLLMEELQDFKKKTQQFPPQFPAFWNEEMVP</sequence>
<reference evidence="9 10" key="1">
    <citation type="journal article" date="2023" name="Hortic Res">
        <title>The complete reference genome for grapevine (Vitis vinifera L.) genetics and breeding.</title>
        <authorList>
            <person name="Shi X."/>
            <person name="Cao S."/>
            <person name="Wang X."/>
            <person name="Huang S."/>
            <person name="Wang Y."/>
            <person name="Liu Z."/>
            <person name="Liu W."/>
            <person name="Leng X."/>
            <person name="Peng Y."/>
            <person name="Wang N."/>
            <person name="Wang Y."/>
            <person name="Ma Z."/>
            <person name="Xu X."/>
            <person name="Zhang F."/>
            <person name="Xue H."/>
            <person name="Zhong H."/>
            <person name="Wang Y."/>
            <person name="Zhang K."/>
            <person name="Velt A."/>
            <person name="Avia K."/>
            <person name="Holtgrawe D."/>
            <person name="Grimplet J."/>
            <person name="Matus J.T."/>
            <person name="Ware D."/>
            <person name="Wu X."/>
            <person name="Wang H."/>
            <person name="Liu C."/>
            <person name="Fang Y."/>
            <person name="Rustenholz C."/>
            <person name="Cheng Z."/>
            <person name="Xiao H."/>
            <person name="Zhou Y."/>
        </authorList>
    </citation>
    <scope>NUCLEOTIDE SEQUENCE [LARGE SCALE GENOMIC DNA]</scope>
    <source>
        <strain evidence="10">cv. Pinot noir / PN40024</strain>
        <tissue evidence="9">Leaf</tissue>
    </source>
</reference>
<evidence type="ECO:0000256" key="4">
    <source>
        <dbReference type="ARBA" id="ARBA00022801"/>
    </source>
</evidence>
<evidence type="ECO:0000256" key="3">
    <source>
        <dbReference type="ARBA" id="ARBA00022490"/>
    </source>
</evidence>
<evidence type="ECO:0000256" key="5">
    <source>
        <dbReference type="ARBA" id="ARBA00022821"/>
    </source>
</evidence>
<dbReference type="PANTHER" id="PTHR47413">
    <property type="entry name" value="LIPASE-LIKE PAD4"/>
    <property type="match status" value="1"/>
</dbReference>
<keyword evidence="6" id="KW-0539">Nucleus</keyword>
<dbReference type="CDD" id="cd00519">
    <property type="entry name" value="Lipase_3"/>
    <property type="match status" value="1"/>
</dbReference>
<keyword evidence="4" id="KW-0378">Hydrolase</keyword>
<keyword evidence="10" id="KW-1185">Reference proteome</keyword>
<feature type="domain" description="EDS1 EP" evidence="8">
    <location>
        <begin position="392"/>
        <end position="602"/>
    </location>
</feature>
<dbReference type="InterPro" id="IPR029058">
    <property type="entry name" value="AB_hydrolase_fold"/>
</dbReference>
<evidence type="ECO:0000313" key="9">
    <source>
        <dbReference type="EMBL" id="WJZ92179.1"/>
    </source>
</evidence>
<dbReference type="Gene3D" id="3.40.50.1820">
    <property type="entry name" value="alpha/beta hydrolase"/>
    <property type="match status" value="1"/>
</dbReference>
<keyword evidence="5" id="KW-0611">Plant defense</keyword>
<evidence type="ECO:0000259" key="8">
    <source>
        <dbReference type="Pfam" id="PF18117"/>
    </source>
</evidence>
<dbReference type="EMBL" id="CP126654">
    <property type="protein sequence ID" value="WJZ92179.1"/>
    <property type="molecule type" value="Genomic_DNA"/>
</dbReference>
<name>A0ABY9CAK9_VITVI</name>
<evidence type="ECO:0000256" key="6">
    <source>
        <dbReference type="ARBA" id="ARBA00023242"/>
    </source>
</evidence>
<dbReference type="InterPro" id="IPR002921">
    <property type="entry name" value="Fungal_lipase-type"/>
</dbReference>
<accession>A0ABY9CAK9</accession>
<evidence type="ECO:0000313" key="10">
    <source>
        <dbReference type="Proteomes" id="UP001227230"/>
    </source>
</evidence>
<dbReference type="Pfam" id="PF18117">
    <property type="entry name" value="EDS1_EP"/>
    <property type="match status" value="1"/>
</dbReference>
<comment type="subcellular location">
    <subcellularLocation>
        <location evidence="2">Cytoplasm</location>
    </subcellularLocation>
    <subcellularLocation>
        <location evidence="1">Nucleus</location>
    </subcellularLocation>
</comment>
<feature type="domain" description="Fungal lipase-type" evidence="7">
    <location>
        <begin position="99"/>
        <end position="204"/>
    </location>
</feature>
<organism evidence="9 10">
    <name type="scientific">Vitis vinifera</name>
    <name type="common">Grape</name>
    <dbReference type="NCBI Taxonomy" id="29760"/>
    <lineage>
        <taxon>Eukaryota</taxon>
        <taxon>Viridiplantae</taxon>
        <taxon>Streptophyta</taxon>
        <taxon>Embryophyta</taxon>
        <taxon>Tracheophyta</taxon>
        <taxon>Spermatophyta</taxon>
        <taxon>Magnoliopsida</taxon>
        <taxon>eudicotyledons</taxon>
        <taxon>Gunneridae</taxon>
        <taxon>Pentapetalae</taxon>
        <taxon>rosids</taxon>
        <taxon>Vitales</taxon>
        <taxon>Vitaceae</taxon>
        <taxon>Viteae</taxon>
        <taxon>Vitis</taxon>
    </lineage>
</organism>
<dbReference type="Pfam" id="PF01764">
    <property type="entry name" value="Lipase_3"/>
    <property type="match status" value="1"/>
</dbReference>
<dbReference type="InterPro" id="IPR041266">
    <property type="entry name" value="EDS1_EP"/>
</dbReference>
<keyword evidence="3" id="KW-0963">Cytoplasm</keyword>
<evidence type="ECO:0000256" key="2">
    <source>
        <dbReference type="ARBA" id="ARBA00004496"/>
    </source>
</evidence>
<evidence type="ECO:0000256" key="1">
    <source>
        <dbReference type="ARBA" id="ARBA00004123"/>
    </source>
</evidence>
<evidence type="ECO:0000259" key="7">
    <source>
        <dbReference type="Pfam" id="PF01764"/>
    </source>
</evidence>
<dbReference type="Proteomes" id="UP001227230">
    <property type="component" value="Chromosome 7"/>
</dbReference>
<dbReference type="SUPFAM" id="SSF53474">
    <property type="entry name" value="alpha/beta-Hydrolases"/>
    <property type="match status" value="1"/>
</dbReference>
<evidence type="ECO:0008006" key="11">
    <source>
        <dbReference type="Google" id="ProtNLM"/>
    </source>
</evidence>
<proteinExistence type="predicted"/>
<gene>
    <name evidence="9" type="ORF">VitviT2T_011193</name>
</gene>
<protein>
    <recommendedName>
        <fullName evidence="11">Lipase-like PAD4</fullName>
    </recommendedName>
</protein>
<dbReference type="PANTHER" id="PTHR47413:SF2">
    <property type="entry name" value="LIPASE-LIKE PAD4"/>
    <property type="match status" value="1"/>
</dbReference>